<dbReference type="GO" id="GO:0006935">
    <property type="term" value="P:chemotaxis"/>
    <property type="evidence" value="ECO:0007669"/>
    <property type="project" value="UniProtKB-KW"/>
</dbReference>
<dbReference type="PANTHER" id="PTHR43693:SF1">
    <property type="entry name" value="PROTEIN PHOSPHATASE CHEZ"/>
    <property type="match status" value="1"/>
</dbReference>
<dbReference type="AlphaFoldDB" id="A0A7V0LVK5"/>
<evidence type="ECO:0000313" key="4">
    <source>
        <dbReference type="EMBL" id="HDL60541.1"/>
    </source>
</evidence>
<dbReference type="PANTHER" id="PTHR43693">
    <property type="entry name" value="PROTEIN PHOSPHATASE CHEZ"/>
    <property type="match status" value="1"/>
</dbReference>
<accession>A0A7V0LVK5</accession>
<keyword evidence="1" id="KW-0145">Chemotaxis</keyword>
<dbReference type="GO" id="GO:0016787">
    <property type="term" value="F:hydrolase activity"/>
    <property type="evidence" value="ECO:0007669"/>
    <property type="project" value="UniProtKB-KW"/>
</dbReference>
<evidence type="ECO:0000256" key="2">
    <source>
        <dbReference type="ARBA" id="ARBA00022801"/>
    </source>
</evidence>
<proteinExistence type="predicted"/>
<keyword evidence="2" id="KW-0378">Hydrolase</keyword>
<comment type="caution">
    <text evidence="4">The sequence shown here is derived from an EMBL/GenBank/DDBJ whole genome shotgun (WGS) entry which is preliminary data.</text>
</comment>
<dbReference type="EMBL" id="DRDR01000161">
    <property type="protein sequence ID" value="HDL60541.1"/>
    <property type="molecule type" value="Genomic_DNA"/>
</dbReference>
<gene>
    <name evidence="4" type="ORF">ENH14_03695</name>
</gene>
<protein>
    <submittedName>
        <fullName evidence="4">Chemotaxis protein CheC</fullName>
    </submittedName>
</protein>
<name>A0A7V0LVK5_UNCW3</name>
<evidence type="ECO:0000259" key="3">
    <source>
        <dbReference type="Pfam" id="PF04509"/>
    </source>
</evidence>
<organism evidence="4">
    <name type="scientific">candidate division WOR-3 bacterium</name>
    <dbReference type="NCBI Taxonomy" id="2052148"/>
    <lineage>
        <taxon>Bacteria</taxon>
        <taxon>Bacteria division WOR-3</taxon>
    </lineage>
</organism>
<dbReference type="InterPro" id="IPR007597">
    <property type="entry name" value="CheC"/>
</dbReference>
<evidence type="ECO:0000256" key="1">
    <source>
        <dbReference type="ARBA" id="ARBA00022500"/>
    </source>
</evidence>
<dbReference type="InterPro" id="IPR050992">
    <property type="entry name" value="CheZ_family_phosphatases"/>
</dbReference>
<feature type="domain" description="CheC-like protein" evidence="3">
    <location>
        <begin position="14"/>
        <end position="50"/>
    </location>
</feature>
<dbReference type="CDD" id="cd17909">
    <property type="entry name" value="CheC_ClassI"/>
    <property type="match status" value="1"/>
</dbReference>
<feature type="domain" description="CheC-like protein" evidence="3">
    <location>
        <begin position="110"/>
        <end position="145"/>
    </location>
</feature>
<reference evidence="4" key="1">
    <citation type="journal article" date="2020" name="mSystems">
        <title>Genome- and Community-Level Interaction Insights into Carbon Utilization and Element Cycling Functions of Hydrothermarchaeota in Hydrothermal Sediment.</title>
        <authorList>
            <person name="Zhou Z."/>
            <person name="Liu Y."/>
            <person name="Xu W."/>
            <person name="Pan J."/>
            <person name="Luo Z.H."/>
            <person name="Li M."/>
        </authorList>
    </citation>
    <scope>NUCLEOTIDE SEQUENCE [LARGE SCALE GENOMIC DNA]</scope>
    <source>
        <strain evidence="4">HyVt-28</strain>
    </source>
</reference>
<dbReference type="Gene3D" id="3.40.1550.10">
    <property type="entry name" value="CheC-like"/>
    <property type="match status" value="1"/>
</dbReference>
<sequence length="206" mass="23015">MDYEEYLKNLGELEKSALLETFNIGASHAADALSQMISKPVDVKVPDLKIHSIKHLPMELGEDIKVVVYVGLGKDFNGHAFFVTDIQDAMKLYDIIMGQDLGNTKEMDEMAKSAIMEVGNILISSFATALSQFLGIIIDQTPPKLAIDFLPAVLNFAIIDIVQYCDYVILIGTSISVDEIEFHEKFFILPRLEDMKKIVNKLMEGL</sequence>
<dbReference type="InterPro" id="IPR028976">
    <property type="entry name" value="CheC-like_sf"/>
</dbReference>
<dbReference type="SUPFAM" id="SSF103039">
    <property type="entry name" value="CheC-like"/>
    <property type="match status" value="1"/>
</dbReference>
<dbReference type="Proteomes" id="UP000886381">
    <property type="component" value="Unassembled WGS sequence"/>
</dbReference>
<dbReference type="Pfam" id="PF04509">
    <property type="entry name" value="CheC"/>
    <property type="match status" value="2"/>
</dbReference>